<evidence type="ECO:0000313" key="2">
    <source>
        <dbReference type="EMBL" id="KAK3027343.1"/>
    </source>
</evidence>
<feature type="non-terminal residue" evidence="2">
    <location>
        <position position="636"/>
    </location>
</feature>
<reference evidence="2" key="1">
    <citation type="submission" date="2022-12" db="EMBL/GenBank/DDBJ databases">
        <title>Draft genome assemblies for two species of Escallonia (Escalloniales).</title>
        <authorList>
            <person name="Chanderbali A."/>
            <person name="Dervinis C."/>
            <person name="Anghel I."/>
            <person name="Soltis D."/>
            <person name="Soltis P."/>
            <person name="Zapata F."/>
        </authorList>
    </citation>
    <scope>NUCLEOTIDE SEQUENCE</scope>
    <source>
        <strain evidence="2">UCBG64.0493</strain>
        <tissue evidence="2">Leaf</tissue>
    </source>
</reference>
<dbReference type="Proteomes" id="UP001188597">
    <property type="component" value="Unassembled WGS sequence"/>
</dbReference>
<protein>
    <submittedName>
        <fullName evidence="2">Uncharacterized protein</fullName>
    </submittedName>
</protein>
<proteinExistence type="predicted"/>
<sequence>VVTAVTELGEGKPKFYSTPDIISFCRKWHLPTNHVCLFSTRKSVTSFFVVYDALCEEGTATPICKALDEVSDVSVPGSKDHIKVQGEILEGLVARIVSHESPNHMEQLTKIWDLAYGKFQIKALLRSVGTSFCPNYLDWFGNEAAEPHTRTVVLSKFLQAHPSDYSTSKLQEMVRLMREKRFPAAFKFYYNFQKADSISSNNLPLKMVIHVHSEWAFRRYQKDMRYKPELWPLYRGFFVDVNLFKASKEKVAEIATNSGCVVKDETNGTQNQDGLADEDANLMIKLKFLPYKLRTFLIRNGLTALFEKGPSSYATYYLRAKYITNKYKHKKLSSTLYLCKAELFLEQYAKRSPKNQSLIGSAGDLVRAEDFLAIIEGGRDEESDLERETPSSPDPSVKDTVPKTEGLIVFFPARRGSSTPATISVDFGFVPSGSNSVFRGDGGDDLLQVRLEAMHGSYVSKWCGAYIDNMEIKSAPGGLGDDRPVLSMMGDLIKEKYWRLVADERRKKPYTIMLADKNAPNEDVWRQIEDIGRTTSASAVPVVPDYEVFIFLLLNRNNHPGNLDKSNPRAGSILLMFYHLYEGKSYEEFETELIERFRYLVKMPLLKTDRSPLPNSMKSILEEGINLYKLHTKRYK</sequence>
<dbReference type="GO" id="GO:0006388">
    <property type="term" value="P:tRNA splicing, via endonucleolytic cleavage and ligation"/>
    <property type="evidence" value="ECO:0007669"/>
    <property type="project" value="InterPro"/>
</dbReference>
<name>A0AA89B5U6_9ASTE</name>
<dbReference type="PANTHER" id="PTHR35460:SF1">
    <property type="entry name" value="TRNA LIGASE 1"/>
    <property type="match status" value="1"/>
</dbReference>
<accession>A0AA89B5U6</accession>
<organism evidence="2 3">
    <name type="scientific">Escallonia herrerae</name>
    <dbReference type="NCBI Taxonomy" id="1293975"/>
    <lineage>
        <taxon>Eukaryota</taxon>
        <taxon>Viridiplantae</taxon>
        <taxon>Streptophyta</taxon>
        <taxon>Embryophyta</taxon>
        <taxon>Tracheophyta</taxon>
        <taxon>Spermatophyta</taxon>
        <taxon>Magnoliopsida</taxon>
        <taxon>eudicotyledons</taxon>
        <taxon>Gunneridae</taxon>
        <taxon>Pentapetalae</taxon>
        <taxon>asterids</taxon>
        <taxon>campanulids</taxon>
        <taxon>Escalloniales</taxon>
        <taxon>Escalloniaceae</taxon>
        <taxon>Escallonia</taxon>
    </lineage>
</organism>
<dbReference type="EMBL" id="JAVXUP010000465">
    <property type="protein sequence ID" value="KAK3027343.1"/>
    <property type="molecule type" value="Genomic_DNA"/>
</dbReference>
<dbReference type="PANTHER" id="PTHR35460">
    <property type="entry name" value="TRNA LIGASE 1"/>
    <property type="match status" value="1"/>
</dbReference>
<dbReference type="InterPro" id="IPR038837">
    <property type="entry name" value="tRNA_ligase_1"/>
</dbReference>
<feature type="region of interest" description="Disordered" evidence="1">
    <location>
        <begin position="380"/>
        <end position="399"/>
    </location>
</feature>
<comment type="caution">
    <text evidence="2">The sequence shown here is derived from an EMBL/GenBank/DDBJ whole genome shotgun (WGS) entry which is preliminary data.</text>
</comment>
<evidence type="ECO:0000313" key="3">
    <source>
        <dbReference type="Proteomes" id="UP001188597"/>
    </source>
</evidence>
<keyword evidence="3" id="KW-1185">Reference proteome</keyword>
<dbReference type="GO" id="GO:0003972">
    <property type="term" value="F:RNA ligase (ATP) activity"/>
    <property type="evidence" value="ECO:0007669"/>
    <property type="project" value="InterPro"/>
</dbReference>
<feature type="non-terminal residue" evidence="2">
    <location>
        <position position="1"/>
    </location>
</feature>
<gene>
    <name evidence="2" type="ORF">RJ639_041584</name>
</gene>
<dbReference type="AlphaFoldDB" id="A0AA89B5U6"/>
<evidence type="ECO:0000256" key="1">
    <source>
        <dbReference type="SAM" id="MobiDB-lite"/>
    </source>
</evidence>